<evidence type="ECO:0000259" key="19">
    <source>
        <dbReference type="Pfam" id="PF00905"/>
    </source>
</evidence>
<feature type="domain" description="Glycosyl transferase family 51" evidence="20">
    <location>
        <begin position="71"/>
        <end position="231"/>
    </location>
</feature>
<comment type="similarity">
    <text evidence="3">In the N-terminal section; belongs to the glycosyltransferase 51 family.</text>
</comment>
<evidence type="ECO:0000256" key="10">
    <source>
        <dbReference type="ARBA" id="ARBA00022960"/>
    </source>
</evidence>
<dbReference type="Pfam" id="PF00905">
    <property type="entry name" value="Transpeptidase"/>
    <property type="match status" value="1"/>
</dbReference>
<evidence type="ECO:0000256" key="9">
    <source>
        <dbReference type="ARBA" id="ARBA00022801"/>
    </source>
</evidence>
<comment type="similarity">
    <text evidence="2">In the C-terminal section; belongs to the transpeptidase family.</text>
</comment>
<dbReference type="GO" id="GO:0030288">
    <property type="term" value="C:outer membrane-bounded periplasmic space"/>
    <property type="evidence" value="ECO:0007669"/>
    <property type="project" value="TreeGrafter"/>
</dbReference>
<evidence type="ECO:0000256" key="7">
    <source>
        <dbReference type="ARBA" id="ARBA00022676"/>
    </source>
</evidence>
<dbReference type="NCBIfam" id="TIGR02074">
    <property type="entry name" value="PBP_1a_fam"/>
    <property type="match status" value="1"/>
</dbReference>
<keyword evidence="11" id="KW-0573">Peptidoglycan synthesis</keyword>
<evidence type="ECO:0000256" key="5">
    <source>
        <dbReference type="ARBA" id="ARBA00022645"/>
    </source>
</evidence>
<dbReference type="InterPro" id="IPR050396">
    <property type="entry name" value="Glycosyltr_51/Transpeptidase"/>
</dbReference>
<feature type="region of interest" description="Disordered" evidence="17">
    <location>
        <begin position="646"/>
        <end position="671"/>
    </location>
</feature>
<evidence type="ECO:0000256" key="4">
    <source>
        <dbReference type="ARBA" id="ARBA00022475"/>
    </source>
</evidence>
<evidence type="ECO:0000256" key="11">
    <source>
        <dbReference type="ARBA" id="ARBA00022984"/>
    </source>
</evidence>
<evidence type="ECO:0000256" key="17">
    <source>
        <dbReference type="SAM" id="MobiDB-lite"/>
    </source>
</evidence>
<feature type="compositionally biased region" description="Basic and acidic residues" evidence="17">
    <location>
        <begin position="654"/>
        <end position="671"/>
    </location>
</feature>
<name>A0A132N944_HYDSH</name>
<dbReference type="InterPro" id="IPR023346">
    <property type="entry name" value="Lysozyme-like_dom_sf"/>
</dbReference>
<keyword evidence="10" id="KW-0133">Cell shape</keyword>
<comment type="subcellular location">
    <subcellularLocation>
        <location evidence="1">Cell membrane</location>
    </subcellularLocation>
</comment>
<dbReference type="GO" id="GO:0008360">
    <property type="term" value="P:regulation of cell shape"/>
    <property type="evidence" value="ECO:0007669"/>
    <property type="project" value="UniProtKB-KW"/>
</dbReference>
<sequence>MDRKEGKRVRRFFGIARGIARLIGLVGLGLAGVVVFLYVNTGPLPPPERPGIDWRFRDGTPLPGGDAPVEVPLAAISPALIEATLAVEDRRFYRHFGLDPIRIAGALVHNLRAGRLMEGGSTITQQLARNAYLSHERTWSRKLREAVLALKLERTLTKEAILERYLNTIYYGNGAYGVEAAARLYFGKSAADLTLPEAALLAGIPKGPALYEPFAHPEAALARRREVLRAMVDAGTLSPEEADRAAEAPLALVRRKPAPDLYGYAREAAVRFLEAELGLPRAVQPYAGLTVTLTLDPKAMQAAEAALARRLPAGDADGLTAAIVAADPADGGIRALVGGRDFRTEPFDRTAARRPPGSAFKPIVYLAALEAGMTPLSVVDSKPTVFVYDGGRTYAPKNYGDRYYGPITMLRAVKRSDNIYAVSALMAAGAEAVVRRAHDLGIRSPLPAVPALALGAQGVTPLELAEAYTTLAAGGLHAPLHLVERVETKDGRVLYEARPKREPAADPATVFVLTRLLEGVFDVGETPEAMGTAALIAADIHRPVAGKSGTTATDAWMAGYTPDLAVVVWVGRDDARPIDDRIAGPVAKHLFADVLEGALRDVPPHLFPIPDGVAAAYVDEASGRATCGRGTLVYFVRGTEPPAPCGLAAGSGPAEREGRPPAPPAERRASLIDRFRQLFGDPISGR</sequence>
<dbReference type="GO" id="GO:0009002">
    <property type="term" value="F:serine-type D-Ala-D-Ala carboxypeptidase activity"/>
    <property type="evidence" value="ECO:0007669"/>
    <property type="project" value="UniProtKB-EC"/>
</dbReference>
<proteinExistence type="inferred from homology"/>
<keyword evidence="9" id="KW-0378">Hydrolase</keyword>
<comment type="catalytic activity">
    <reaction evidence="16">
        <text>[GlcNAc-(1-&gt;4)-Mur2Ac(oyl-L-Ala-gamma-D-Glu-L-Lys-D-Ala-D-Ala)](n)-di-trans,octa-cis-undecaprenyl diphosphate + beta-D-GlcNAc-(1-&gt;4)-Mur2Ac(oyl-L-Ala-gamma-D-Glu-L-Lys-D-Ala-D-Ala)-di-trans,octa-cis-undecaprenyl diphosphate = [GlcNAc-(1-&gt;4)-Mur2Ac(oyl-L-Ala-gamma-D-Glu-L-Lys-D-Ala-D-Ala)](n+1)-di-trans,octa-cis-undecaprenyl diphosphate + di-trans,octa-cis-undecaprenyl diphosphate + H(+)</text>
        <dbReference type="Rhea" id="RHEA:23708"/>
        <dbReference type="Rhea" id="RHEA-COMP:9602"/>
        <dbReference type="Rhea" id="RHEA-COMP:9603"/>
        <dbReference type="ChEBI" id="CHEBI:15378"/>
        <dbReference type="ChEBI" id="CHEBI:58405"/>
        <dbReference type="ChEBI" id="CHEBI:60033"/>
        <dbReference type="ChEBI" id="CHEBI:78435"/>
        <dbReference type="EC" id="2.4.99.28"/>
    </reaction>
</comment>
<organism evidence="21 22">
    <name type="scientific">Hydrogenibacillus schlegelii</name>
    <name type="common">Bacillus schlegelii</name>
    <dbReference type="NCBI Taxonomy" id="1484"/>
    <lineage>
        <taxon>Bacteria</taxon>
        <taxon>Bacillati</taxon>
        <taxon>Bacillota</taxon>
        <taxon>Bacilli</taxon>
        <taxon>Bacillales</taxon>
        <taxon>Bacillales Family X. Incertae Sedis</taxon>
        <taxon>Hydrogenibacillus</taxon>
    </lineage>
</organism>
<dbReference type="InterPro" id="IPR012338">
    <property type="entry name" value="Beta-lactam/transpept-like"/>
</dbReference>
<keyword evidence="12 18" id="KW-0472">Membrane</keyword>
<dbReference type="Proteomes" id="UP000243024">
    <property type="component" value="Unassembled WGS sequence"/>
</dbReference>
<dbReference type="GO" id="GO:0071555">
    <property type="term" value="P:cell wall organization"/>
    <property type="evidence" value="ECO:0007669"/>
    <property type="project" value="UniProtKB-KW"/>
</dbReference>
<dbReference type="AlphaFoldDB" id="A0A132N944"/>
<keyword evidence="18" id="KW-0812">Transmembrane</keyword>
<dbReference type="InterPro" id="IPR036950">
    <property type="entry name" value="PBP_transglycosylase"/>
</dbReference>
<dbReference type="GO" id="GO:0008955">
    <property type="term" value="F:peptidoglycan glycosyltransferase activity"/>
    <property type="evidence" value="ECO:0007669"/>
    <property type="project" value="UniProtKB-EC"/>
</dbReference>
<dbReference type="STRING" id="1484.SA87_06930"/>
<dbReference type="GO" id="GO:0006508">
    <property type="term" value="P:proteolysis"/>
    <property type="evidence" value="ECO:0007669"/>
    <property type="project" value="UniProtKB-KW"/>
</dbReference>
<dbReference type="Gene3D" id="3.40.710.10">
    <property type="entry name" value="DD-peptidase/beta-lactamase superfamily"/>
    <property type="match status" value="1"/>
</dbReference>
<keyword evidence="6" id="KW-0645">Protease</keyword>
<dbReference type="GO" id="GO:0009252">
    <property type="term" value="P:peptidoglycan biosynthetic process"/>
    <property type="evidence" value="ECO:0007669"/>
    <property type="project" value="UniProtKB-KW"/>
</dbReference>
<feature type="domain" description="Penicillin-binding protein transpeptidase" evidence="19">
    <location>
        <begin position="322"/>
        <end position="592"/>
    </location>
</feature>
<reference evidence="21 22" key="1">
    <citation type="submission" date="2015-09" db="EMBL/GenBank/DDBJ databases">
        <title>Draft genome sequence of Hydrogenibacillus schlegelii DSM 2000.</title>
        <authorList>
            <person name="Hemp J."/>
        </authorList>
    </citation>
    <scope>NUCLEOTIDE SEQUENCE [LARGE SCALE GENOMIC DNA]</scope>
    <source>
        <strain evidence="21 22">MA 48</strain>
    </source>
</reference>
<keyword evidence="18" id="KW-1133">Transmembrane helix</keyword>
<dbReference type="SUPFAM" id="SSF53955">
    <property type="entry name" value="Lysozyme-like"/>
    <property type="match status" value="1"/>
</dbReference>
<dbReference type="GO" id="GO:0005886">
    <property type="term" value="C:plasma membrane"/>
    <property type="evidence" value="ECO:0007669"/>
    <property type="project" value="UniProtKB-SubCell"/>
</dbReference>
<evidence type="ECO:0000259" key="20">
    <source>
        <dbReference type="Pfam" id="PF00912"/>
    </source>
</evidence>
<dbReference type="GO" id="GO:0008658">
    <property type="term" value="F:penicillin binding"/>
    <property type="evidence" value="ECO:0007669"/>
    <property type="project" value="InterPro"/>
</dbReference>
<evidence type="ECO:0000313" key="21">
    <source>
        <dbReference type="EMBL" id="OAR04184.1"/>
    </source>
</evidence>
<evidence type="ECO:0000256" key="12">
    <source>
        <dbReference type="ARBA" id="ARBA00023136"/>
    </source>
</evidence>
<evidence type="ECO:0000256" key="14">
    <source>
        <dbReference type="ARBA" id="ARBA00023316"/>
    </source>
</evidence>
<dbReference type="SUPFAM" id="SSF56601">
    <property type="entry name" value="beta-lactamase/transpeptidase-like"/>
    <property type="match status" value="1"/>
</dbReference>
<evidence type="ECO:0000256" key="3">
    <source>
        <dbReference type="ARBA" id="ARBA00007739"/>
    </source>
</evidence>
<gene>
    <name evidence="21" type="ORF">SA87_06930</name>
</gene>
<evidence type="ECO:0000256" key="1">
    <source>
        <dbReference type="ARBA" id="ARBA00004236"/>
    </source>
</evidence>
<evidence type="ECO:0000313" key="22">
    <source>
        <dbReference type="Proteomes" id="UP000243024"/>
    </source>
</evidence>
<evidence type="ECO:0000256" key="16">
    <source>
        <dbReference type="ARBA" id="ARBA00049902"/>
    </source>
</evidence>
<dbReference type="InterPro" id="IPR001264">
    <property type="entry name" value="Glyco_trans_51"/>
</dbReference>
<dbReference type="PANTHER" id="PTHR32282">
    <property type="entry name" value="BINDING PROTEIN TRANSPEPTIDASE, PUTATIVE-RELATED"/>
    <property type="match status" value="1"/>
</dbReference>
<comment type="caution">
    <text evidence="21">The sequence shown here is derived from an EMBL/GenBank/DDBJ whole genome shotgun (WGS) entry which is preliminary data.</text>
</comment>
<evidence type="ECO:0000256" key="6">
    <source>
        <dbReference type="ARBA" id="ARBA00022670"/>
    </source>
</evidence>
<dbReference type="PANTHER" id="PTHR32282:SF11">
    <property type="entry name" value="PENICILLIN-BINDING PROTEIN 1B"/>
    <property type="match status" value="1"/>
</dbReference>
<comment type="catalytic activity">
    <reaction evidence="15">
        <text>Preferential cleavage: (Ac)2-L-Lys-D-Ala-|-D-Ala. Also transpeptidation of peptidyl-alanyl moieties that are N-acyl substituents of D-alanine.</text>
        <dbReference type="EC" id="3.4.16.4"/>
    </reaction>
</comment>
<keyword evidence="14" id="KW-0961">Cell wall biogenesis/degradation</keyword>
<dbReference type="FunFam" id="1.10.3810.10:FF:000001">
    <property type="entry name" value="Penicillin-binding protein 1A"/>
    <property type="match status" value="1"/>
</dbReference>
<feature type="transmembrane region" description="Helical" evidence="18">
    <location>
        <begin position="20"/>
        <end position="39"/>
    </location>
</feature>
<evidence type="ECO:0000256" key="15">
    <source>
        <dbReference type="ARBA" id="ARBA00034000"/>
    </source>
</evidence>
<evidence type="ECO:0000256" key="2">
    <source>
        <dbReference type="ARBA" id="ARBA00007090"/>
    </source>
</evidence>
<dbReference type="EMBL" id="JXBB01000023">
    <property type="protein sequence ID" value="OAR04184.1"/>
    <property type="molecule type" value="Genomic_DNA"/>
</dbReference>
<dbReference type="Pfam" id="PF00912">
    <property type="entry name" value="Transgly"/>
    <property type="match status" value="1"/>
</dbReference>
<dbReference type="InterPro" id="IPR001460">
    <property type="entry name" value="PCN-bd_Tpept"/>
</dbReference>
<evidence type="ECO:0000256" key="8">
    <source>
        <dbReference type="ARBA" id="ARBA00022679"/>
    </source>
</evidence>
<protein>
    <submittedName>
        <fullName evidence="21">Uncharacterized protein</fullName>
    </submittedName>
</protein>
<keyword evidence="7" id="KW-0328">Glycosyltransferase</keyword>
<keyword evidence="4" id="KW-1003">Cell membrane</keyword>
<keyword evidence="5" id="KW-0121">Carboxypeptidase</keyword>
<evidence type="ECO:0000256" key="13">
    <source>
        <dbReference type="ARBA" id="ARBA00023268"/>
    </source>
</evidence>
<keyword evidence="22" id="KW-1185">Reference proteome</keyword>
<dbReference type="Gene3D" id="1.10.3810.10">
    <property type="entry name" value="Biosynthetic peptidoglycan transglycosylase-like"/>
    <property type="match status" value="1"/>
</dbReference>
<keyword evidence="8" id="KW-0808">Transferase</keyword>
<accession>A0A132N944</accession>
<evidence type="ECO:0000256" key="18">
    <source>
        <dbReference type="SAM" id="Phobius"/>
    </source>
</evidence>
<keyword evidence="13" id="KW-0511">Multifunctional enzyme</keyword>